<name>A0A9P7R1Q9_9PEZI</name>
<reference evidence="1" key="1">
    <citation type="submission" date="2021-05" db="EMBL/GenBank/DDBJ databases">
        <title>Comparative genomics of three Colletotrichum scovillei strains and genetic complementation revealed genes involved fungal growth and virulence on chili pepper.</title>
        <authorList>
            <person name="Hsieh D.-K."/>
            <person name="Chuang S.-C."/>
            <person name="Chen C.-Y."/>
            <person name="Chao Y.-T."/>
            <person name="Lu M.-Y.J."/>
            <person name="Lee M.-H."/>
            <person name="Shih M.-C."/>
        </authorList>
    </citation>
    <scope>NUCLEOTIDE SEQUENCE</scope>
    <source>
        <strain evidence="1">Coll-153</strain>
    </source>
</reference>
<proteinExistence type="predicted"/>
<accession>A0A9P7R1Q9</accession>
<dbReference type="Proteomes" id="UP000699042">
    <property type="component" value="Unassembled WGS sequence"/>
</dbReference>
<dbReference type="EMBL" id="JAESDN010000007">
    <property type="protein sequence ID" value="KAG7047958.1"/>
    <property type="molecule type" value="Genomic_DNA"/>
</dbReference>
<sequence>MSIKAFFVLWRCPENFSRLGILFVTTSVQAVAHLRRLSCAANVVYSEEQASG</sequence>
<keyword evidence="2" id="KW-1185">Reference proteome</keyword>
<protein>
    <submittedName>
        <fullName evidence="1">Uncharacterized protein</fullName>
    </submittedName>
</protein>
<organism evidence="1 2">
    <name type="scientific">Colletotrichum scovillei</name>
    <dbReference type="NCBI Taxonomy" id="1209932"/>
    <lineage>
        <taxon>Eukaryota</taxon>
        <taxon>Fungi</taxon>
        <taxon>Dikarya</taxon>
        <taxon>Ascomycota</taxon>
        <taxon>Pezizomycotina</taxon>
        <taxon>Sordariomycetes</taxon>
        <taxon>Hypocreomycetidae</taxon>
        <taxon>Glomerellales</taxon>
        <taxon>Glomerellaceae</taxon>
        <taxon>Colletotrichum</taxon>
        <taxon>Colletotrichum acutatum species complex</taxon>
    </lineage>
</organism>
<comment type="caution">
    <text evidence="1">The sequence shown here is derived from an EMBL/GenBank/DDBJ whole genome shotgun (WGS) entry which is preliminary data.</text>
</comment>
<gene>
    <name evidence="1" type="ORF">JMJ77_011296</name>
</gene>
<feature type="non-terminal residue" evidence="1">
    <location>
        <position position="52"/>
    </location>
</feature>
<evidence type="ECO:0000313" key="1">
    <source>
        <dbReference type="EMBL" id="KAG7047958.1"/>
    </source>
</evidence>
<evidence type="ECO:0000313" key="2">
    <source>
        <dbReference type="Proteomes" id="UP000699042"/>
    </source>
</evidence>
<dbReference type="AlphaFoldDB" id="A0A9P7R1Q9"/>